<feature type="transmembrane region" description="Helical" evidence="8">
    <location>
        <begin position="467"/>
        <end position="492"/>
    </location>
</feature>
<dbReference type="PANTHER" id="PTHR13018:SF26">
    <property type="entry name" value="DOMAIN PROTEIN, PUTATIVE (AFU_ORTHOLOGUE AFUA_5G10920)-RELATED"/>
    <property type="match status" value="1"/>
</dbReference>
<keyword evidence="5 8" id="KW-1133">Transmembrane helix</keyword>
<comment type="subcellular location">
    <subcellularLocation>
        <location evidence="1">Membrane</location>
        <topology evidence="1">Multi-pass membrane protein</topology>
    </subcellularLocation>
</comment>
<feature type="transmembrane region" description="Helical" evidence="8">
    <location>
        <begin position="553"/>
        <end position="572"/>
    </location>
</feature>
<dbReference type="InterPro" id="IPR022257">
    <property type="entry name" value="PHM7_ext"/>
</dbReference>
<dbReference type="InterPro" id="IPR003864">
    <property type="entry name" value="CSC1/OSCA1-like_7TM"/>
</dbReference>
<evidence type="ECO:0000256" key="4">
    <source>
        <dbReference type="ARBA" id="ARBA00022692"/>
    </source>
</evidence>
<dbReference type="Proteomes" id="UP000662931">
    <property type="component" value="Chromosome 4"/>
</dbReference>
<feature type="domain" description="10TM putative phosphate transporter extracellular tail" evidence="10">
    <location>
        <begin position="748"/>
        <end position="838"/>
    </location>
</feature>
<dbReference type="OrthoDB" id="1076608at2759"/>
<evidence type="ECO:0000256" key="1">
    <source>
        <dbReference type="ARBA" id="ARBA00004141"/>
    </source>
</evidence>
<evidence type="ECO:0000256" key="2">
    <source>
        <dbReference type="ARBA" id="ARBA00007779"/>
    </source>
</evidence>
<keyword evidence="4 8" id="KW-0812">Transmembrane</keyword>
<organism evidence="13 14">
    <name type="scientific">Eeniella nana</name>
    <name type="common">Yeast</name>
    <name type="synonym">Brettanomyces nanus</name>
    <dbReference type="NCBI Taxonomy" id="13502"/>
    <lineage>
        <taxon>Eukaryota</taxon>
        <taxon>Fungi</taxon>
        <taxon>Dikarya</taxon>
        <taxon>Ascomycota</taxon>
        <taxon>Saccharomycotina</taxon>
        <taxon>Pichiomycetes</taxon>
        <taxon>Pichiales</taxon>
        <taxon>Pichiaceae</taxon>
        <taxon>Brettanomyces</taxon>
    </lineage>
</organism>
<dbReference type="GeneID" id="62198058"/>
<dbReference type="EMBL" id="CP064815">
    <property type="protein sequence ID" value="QPG77251.1"/>
    <property type="molecule type" value="Genomic_DNA"/>
</dbReference>
<feature type="transmembrane region" description="Helical" evidence="8">
    <location>
        <begin position="512"/>
        <end position="541"/>
    </location>
</feature>
<dbReference type="KEGG" id="bnn:FOA43_004658"/>
<feature type="transmembrane region" description="Helical" evidence="8">
    <location>
        <begin position="138"/>
        <end position="157"/>
    </location>
</feature>
<keyword evidence="6 8" id="KW-0472">Membrane</keyword>
<gene>
    <name evidence="13" type="ORF">FOA43_004658</name>
</gene>
<feature type="transmembrane region" description="Helical" evidence="8">
    <location>
        <begin position="373"/>
        <end position="399"/>
    </location>
</feature>
<sequence length="855" mass="97214">MTDRQNTSTQDVLTTIIYNAVVCGSMVVAFFFMRLRFRRIYEPKSHFEIVPANQRPPKLPRTPWGWLETVLRRSPEATIREAGIDGYLFIRYLLVFSCLFLGGILMWIVLLPVNATNGKGENGLNQLGISNVGPRNRYYAHALLSWVYYGFTMFVIYRELIFYTNLRSAALVSPAYAGKLSARTVIFQTVSDYFLDERQIPKLFDGVKRVWIARAQRKLETKVVERDNLCNTLEEALCKLLSKAVKAKKRADKKGESIEQADDIQSYIPQHKRPTMRLSPIFGHKVDIIDYCHEKIPKLNEEIEQMQANYRTARPLNSVAVEFTNQFHAQAAFQQRADDRSLRFMPRQIGAEPGDVFWPNMRMFWWERLMRGLFADVAIAVLVIFWAIPSSFVGVISNLTYLTNKVDWLSFINKMPKALVGILTAFLPTVMMSVFMLTLPGLIRGLAKISGAVTTQSIESYTQQSYFAFQVIQVFLITTVASSVTSVITQIMENPTSVMELLSGNLPQCSNFFISYVLFQGFSIAGGSLLQVASLILFYLLGKLFDNTPRKKYVRFNNLGAYQWGTTFPIYTNLAVITLAYSIISPIILLFAGASFLVLYVCYQNNANYVSGKAADGLGRYYARALFQTLVGVYLGEICLMGIFAVSKAWGPIILELIWILITIFYHVSMNEAFDDLLTVIPNTVMRPMDGKSTTMSWFGEKGTERKSDSLFSDSNSLSHSETEIPLLIDGEIDYKGSNMKQNMLLRFFQPAKYLSYSRVKEYIPATFRDMPNESEEWIRHAYDYKVVSVKCPKIWIPEDPMGLSKVEIERFKGIIDVVDKNAMFNDKGKAIWTGPPPGNVELDEFSKSQDNSSL</sequence>
<evidence type="ECO:0000259" key="9">
    <source>
        <dbReference type="Pfam" id="PF02714"/>
    </source>
</evidence>
<evidence type="ECO:0000259" key="11">
    <source>
        <dbReference type="Pfam" id="PF13967"/>
    </source>
</evidence>
<evidence type="ECO:0000256" key="3">
    <source>
        <dbReference type="ARBA" id="ARBA00022448"/>
    </source>
</evidence>
<evidence type="ECO:0000313" key="13">
    <source>
        <dbReference type="EMBL" id="QPG77251.1"/>
    </source>
</evidence>
<proteinExistence type="inferred from homology"/>
<feature type="region of interest" description="Disordered" evidence="7">
    <location>
        <begin position="835"/>
        <end position="855"/>
    </location>
</feature>
<evidence type="ECO:0000256" key="7">
    <source>
        <dbReference type="SAM" id="MobiDB-lite"/>
    </source>
</evidence>
<evidence type="ECO:0000256" key="6">
    <source>
        <dbReference type="ARBA" id="ARBA00023136"/>
    </source>
</evidence>
<feature type="transmembrane region" description="Helical" evidence="8">
    <location>
        <begin position="12"/>
        <end position="33"/>
    </location>
</feature>
<feature type="transmembrane region" description="Helical" evidence="8">
    <location>
        <begin position="89"/>
        <end position="110"/>
    </location>
</feature>
<evidence type="ECO:0000259" key="12">
    <source>
        <dbReference type="Pfam" id="PF14703"/>
    </source>
</evidence>
<dbReference type="Pfam" id="PF12621">
    <property type="entry name" value="PHM7_ext"/>
    <property type="match status" value="1"/>
</dbReference>
<evidence type="ECO:0000313" key="14">
    <source>
        <dbReference type="Proteomes" id="UP000662931"/>
    </source>
</evidence>
<evidence type="ECO:0008006" key="15">
    <source>
        <dbReference type="Google" id="ProtNLM"/>
    </source>
</evidence>
<dbReference type="Pfam" id="PF14703">
    <property type="entry name" value="PHM7_cyt"/>
    <property type="match status" value="1"/>
</dbReference>
<dbReference type="Pfam" id="PF02714">
    <property type="entry name" value="RSN1_7TM"/>
    <property type="match status" value="1"/>
</dbReference>
<feature type="transmembrane region" description="Helical" evidence="8">
    <location>
        <begin position="649"/>
        <end position="668"/>
    </location>
</feature>
<dbReference type="AlphaFoldDB" id="A0A875S6P2"/>
<feature type="domain" description="CSC1/OSCA1-like N-terminal transmembrane" evidence="11">
    <location>
        <begin position="12"/>
        <end position="159"/>
    </location>
</feature>
<evidence type="ECO:0000256" key="5">
    <source>
        <dbReference type="ARBA" id="ARBA00022989"/>
    </source>
</evidence>
<feature type="domain" description="CSC1/OSCA1-like cytosolic" evidence="12">
    <location>
        <begin position="182"/>
        <end position="360"/>
    </location>
</feature>
<feature type="transmembrane region" description="Helical" evidence="8">
    <location>
        <begin position="578"/>
        <end position="601"/>
    </location>
</feature>
<dbReference type="GO" id="GO:0005886">
    <property type="term" value="C:plasma membrane"/>
    <property type="evidence" value="ECO:0007669"/>
    <property type="project" value="TreeGrafter"/>
</dbReference>
<dbReference type="InterPro" id="IPR032880">
    <property type="entry name" value="CSC1/OSCA1-like_N"/>
</dbReference>
<dbReference type="InterPro" id="IPR027815">
    <property type="entry name" value="CSC1/OSCA1-like_cyt"/>
</dbReference>
<name>A0A875S6P2_EENNA</name>
<feature type="domain" description="CSC1/OSCA1-like 7TM region" evidence="9">
    <location>
        <begin position="373"/>
        <end position="644"/>
    </location>
</feature>
<evidence type="ECO:0000259" key="10">
    <source>
        <dbReference type="Pfam" id="PF12621"/>
    </source>
</evidence>
<feature type="transmembrane region" description="Helical" evidence="8">
    <location>
        <begin position="419"/>
        <end position="446"/>
    </location>
</feature>
<dbReference type="InterPro" id="IPR045122">
    <property type="entry name" value="Csc1-like"/>
</dbReference>
<dbReference type="RefSeq" id="XP_038780816.1">
    <property type="nucleotide sequence ID" value="XM_038924888.1"/>
</dbReference>
<feature type="transmembrane region" description="Helical" evidence="8">
    <location>
        <begin position="621"/>
        <end position="643"/>
    </location>
</feature>
<evidence type="ECO:0000256" key="8">
    <source>
        <dbReference type="SAM" id="Phobius"/>
    </source>
</evidence>
<reference evidence="13" key="1">
    <citation type="submission" date="2020-10" db="EMBL/GenBank/DDBJ databases">
        <authorList>
            <person name="Roach M.J.R."/>
        </authorList>
    </citation>
    <scope>NUCLEOTIDE SEQUENCE</scope>
    <source>
        <strain evidence="13">CBS 1945</strain>
    </source>
</reference>
<comment type="similarity">
    <text evidence="2">Belongs to the CSC1 (TC 1.A.17) family.</text>
</comment>
<dbReference type="Pfam" id="PF13967">
    <property type="entry name" value="RSN1_TM"/>
    <property type="match status" value="1"/>
</dbReference>
<keyword evidence="14" id="KW-1185">Reference proteome</keyword>
<protein>
    <recommendedName>
        <fullName evidence="15">DUF221-domain-containing protein</fullName>
    </recommendedName>
</protein>
<accession>A0A875S6P2</accession>
<dbReference type="PANTHER" id="PTHR13018">
    <property type="entry name" value="PROBABLE MEMBRANE PROTEIN DUF221-RELATED"/>
    <property type="match status" value="1"/>
</dbReference>
<dbReference type="GO" id="GO:0005227">
    <property type="term" value="F:calcium-activated cation channel activity"/>
    <property type="evidence" value="ECO:0007669"/>
    <property type="project" value="InterPro"/>
</dbReference>
<keyword evidence="3" id="KW-0813">Transport</keyword>